<dbReference type="RefSeq" id="XP_020050362.1">
    <property type="nucleotide sequence ID" value="XM_020188536.1"/>
</dbReference>
<dbReference type="EMBL" id="KV454475">
    <property type="protein sequence ID" value="ODV64055.1"/>
    <property type="molecule type" value="Genomic_DNA"/>
</dbReference>
<name>A0A1D2VR54_9ASCO</name>
<evidence type="ECO:0000313" key="1">
    <source>
        <dbReference type="EMBL" id="ODV64055.1"/>
    </source>
</evidence>
<dbReference type="GeneID" id="30962172"/>
<proteinExistence type="predicted"/>
<dbReference type="Proteomes" id="UP000095038">
    <property type="component" value="Unassembled WGS sequence"/>
</dbReference>
<accession>A0A1D2VR54</accession>
<evidence type="ECO:0000313" key="2">
    <source>
        <dbReference type="Proteomes" id="UP000095038"/>
    </source>
</evidence>
<reference evidence="2" key="1">
    <citation type="submission" date="2016-05" db="EMBL/GenBank/DDBJ databases">
        <title>Comparative genomics of biotechnologically important yeasts.</title>
        <authorList>
            <consortium name="DOE Joint Genome Institute"/>
            <person name="Riley R."/>
            <person name="Haridas S."/>
            <person name="Wolfe K.H."/>
            <person name="Lopes M.R."/>
            <person name="Hittinger C.T."/>
            <person name="Goker M."/>
            <person name="Salamov A."/>
            <person name="Wisecaver J."/>
            <person name="Long T.M."/>
            <person name="Aerts A.L."/>
            <person name="Barry K."/>
            <person name="Choi C."/>
            <person name="Clum A."/>
            <person name="Coughlan A.Y."/>
            <person name="Deshpande S."/>
            <person name="Douglass A.P."/>
            <person name="Hanson S.J."/>
            <person name="Klenk H.-P."/>
            <person name="Labutti K."/>
            <person name="Lapidus A."/>
            <person name="Lindquist E."/>
            <person name="Lipzen A."/>
            <person name="Meier-Kolthoff J.P."/>
            <person name="Ohm R.A."/>
            <person name="Otillar R.P."/>
            <person name="Pangilinan J."/>
            <person name="Peng Y."/>
            <person name="Rokas A."/>
            <person name="Rosa C.A."/>
            <person name="Scheuner C."/>
            <person name="Sibirny A.A."/>
            <person name="Slot J.C."/>
            <person name="Stielow J.B."/>
            <person name="Sun H."/>
            <person name="Kurtzman C.P."/>
            <person name="Blackwell M."/>
            <person name="Grigoriev I.V."/>
            <person name="Jeffries T.W."/>
        </authorList>
    </citation>
    <scope>NUCLEOTIDE SEQUENCE [LARGE SCALE GENOMIC DNA]</scope>
    <source>
        <strain evidence="2">DSM 1968</strain>
    </source>
</reference>
<keyword evidence="2" id="KW-1185">Reference proteome</keyword>
<organism evidence="1 2">
    <name type="scientific">Ascoidea rubescens DSM 1968</name>
    <dbReference type="NCBI Taxonomy" id="1344418"/>
    <lineage>
        <taxon>Eukaryota</taxon>
        <taxon>Fungi</taxon>
        <taxon>Dikarya</taxon>
        <taxon>Ascomycota</taxon>
        <taxon>Saccharomycotina</taxon>
        <taxon>Saccharomycetes</taxon>
        <taxon>Ascoideaceae</taxon>
        <taxon>Ascoidea</taxon>
    </lineage>
</organism>
<protein>
    <submittedName>
        <fullName evidence="1">Uncharacterized protein</fullName>
    </submittedName>
</protein>
<dbReference type="AlphaFoldDB" id="A0A1D2VR54"/>
<gene>
    <name evidence="1" type="ORF">ASCRUDRAFT_101802</name>
</gene>
<sequence>MSNLKAQLYGWLFSSIAVLPKTCTAAQSALSLTKAARPAEWMGSESLVVKNHVLSHSRFPSVFAFYISDRRAKGVWTHFAAPEQYGLER</sequence>
<dbReference type="InParanoid" id="A0A1D2VR54"/>